<keyword evidence="2" id="KW-1185">Reference proteome</keyword>
<protein>
    <submittedName>
        <fullName evidence="1">Uncharacterized protein</fullName>
    </submittedName>
</protein>
<dbReference type="EMBL" id="LUCM01004698">
    <property type="protein sequence ID" value="KAA0193949.1"/>
    <property type="molecule type" value="Genomic_DNA"/>
</dbReference>
<gene>
    <name evidence="1" type="ORF">FBUS_01265</name>
</gene>
<accession>A0A8E0RWN7</accession>
<evidence type="ECO:0000313" key="2">
    <source>
        <dbReference type="Proteomes" id="UP000728185"/>
    </source>
</evidence>
<evidence type="ECO:0000313" key="1">
    <source>
        <dbReference type="EMBL" id="KAA0193949.1"/>
    </source>
</evidence>
<reference evidence="1" key="1">
    <citation type="submission" date="2019-05" db="EMBL/GenBank/DDBJ databases">
        <title>Annotation for the trematode Fasciolopsis buski.</title>
        <authorList>
            <person name="Choi Y.-J."/>
        </authorList>
    </citation>
    <scope>NUCLEOTIDE SEQUENCE</scope>
    <source>
        <strain evidence="1">HT</strain>
        <tissue evidence="1">Whole worm</tissue>
    </source>
</reference>
<name>A0A8E0RWN7_9TREM</name>
<comment type="caution">
    <text evidence="1">The sequence shown here is derived from an EMBL/GenBank/DDBJ whole genome shotgun (WGS) entry which is preliminary data.</text>
</comment>
<dbReference type="OrthoDB" id="6277239at2759"/>
<organism evidence="1 2">
    <name type="scientific">Fasciolopsis buskii</name>
    <dbReference type="NCBI Taxonomy" id="27845"/>
    <lineage>
        <taxon>Eukaryota</taxon>
        <taxon>Metazoa</taxon>
        <taxon>Spiralia</taxon>
        <taxon>Lophotrochozoa</taxon>
        <taxon>Platyhelminthes</taxon>
        <taxon>Trematoda</taxon>
        <taxon>Digenea</taxon>
        <taxon>Plagiorchiida</taxon>
        <taxon>Echinostomata</taxon>
        <taxon>Echinostomatoidea</taxon>
        <taxon>Fasciolidae</taxon>
        <taxon>Fasciolopsis</taxon>
    </lineage>
</organism>
<dbReference type="Proteomes" id="UP000728185">
    <property type="component" value="Unassembled WGS sequence"/>
</dbReference>
<sequence>MHLLENKNGSSNPVIGFTHFDYEAALTTKPNILLCDLALRRTTEDATQYELPVPKEYSALILYVWKSSHHSQAVVNVLIQGSMTTTQLAYQTAGWFQVTGETVTIRLVEHVSHCRLIIVGSEEVEDLPNLNSDDPEIQGIFSEIVNNRSEESTSIGLCLFPFQLPSRSAHHCSAIK</sequence>
<dbReference type="AlphaFoldDB" id="A0A8E0RWN7"/>
<proteinExistence type="predicted"/>